<dbReference type="OrthoDB" id="3550985at2759"/>
<organism evidence="2 3">
    <name type="scientific">Hyaloscypha bicolor E</name>
    <dbReference type="NCBI Taxonomy" id="1095630"/>
    <lineage>
        <taxon>Eukaryota</taxon>
        <taxon>Fungi</taxon>
        <taxon>Dikarya</taxon>
        <taxon>Ascomycota</taxon>
        <taxon>Pezizomycotina</taxon>
        <taxon>Leotiomycetes</taxon>
        <taxon>Helotiales</taxon>
        <taxon>Hyaloscyphaceae</taxon>
        <taxon>Hyaloscypha</taxon>
        <taxon>Hyaloscypha bicolor</taxon>
    </lineage>
</organism>
<keyword evidence="3" id="KW-1185">Reference proteome</keyword>
<dbReference type="RefSeq" id="XP_024735280.1">
    <property type="nucleotide sequence ID" value="XM_024883284.1"/>
</dbReference>
<gene>
    <name evidence="2" type="ORF">K444DRAFT_630978</name>
</gene>
<dbReference type="GeneID" id="36591361"/>
<sequence>MGQQISTPAMPMEEPPPLKFTLFPKLPPELRNKIWEFALPGPRKITIESWDCVTVYRKLQHRHRQQQNKSDIPVTLRVCRDSRAIALKHYSLAFRYRLLRTVYFDFDIDTLHLVDEYALRAFTQSYDGEFEEERAELNVRRLHVGIEFETIRGHPFSRIKDFDALQHLTIEFYNYIPFASPLNDKDLVFAFRRRWENDIYGWTKAAKVPKNTRLRYCYRELQLPQLVSANSEVFELPEDIL</sequence>
<dbReference type="InterPro" id="IPR045518">
    <property type="entry name" value="2EXR"/>
</dbReference>
<dbReference type="AlphaFoldDB" id="A0A2J6T5S9"/>
<name>A0A2J6T5S9_9HELO</name>
<evidence type="ECO:0000313" key="2">
    <source>
        <dbReference type="EMBL" id="PMD58376.1"/>
    </source>
</evidence>
<reference evidence="2 3" key="1">
    <citation type="submission" date="2016-04" db="EMBL/GenBank/DDBJ databases">
        <title>A degradative enzymes factory behind the ericoid mycorrhizal symbiosis.</title>
        <authorList>
            <consortium name="DOE Joint Genome Institute"/>
            <person name="Martino E."/>
            <person name="Morin E."/>
            <person name="Grelet G."/>
            <person name="Kuo A."/>
            <person name="Kohler A."/>
            <person name="Daghino S."/>
            <person name="Barry K."/>
            <person name="Choi C."/>
            <person name="Cichocki N."/>
            <person name="Clum A."/>
            <person name="Copeland A."/>
            <person name="Hainaut M."/>
            <person name="Haridas S."/>
            <person name="Labutti K."/>
            <person name="Lindquist E."/>
            <person name="Lipzen A."/>
            <person name="Khouja H.-R."/>
            <person name="Murat C."/>
            <person name="Ohm R."/>
            <person name="Olson A."/>
            <person name="Spatafora J."/>
            <person name="Veneault-Fourrey C."/>
            <person name="Henrissat B."/>
            <person name="Grigoriev I."/>
            <person name="Martin F."/>
            <person name="Perotto S."/>
        </authorList>
    </citation>
    <scope>NUCLEOTIDE SEQUENCE [LARGE SCALE GENOMIC DNA]</scope>
    <source>
        <strain evidence="2 3">E</strain>
    </source>
</reference>
<evidence type="ECO:0000259" key="1">
    <source>
        <dbReference type="Pfam" id="PF20150"/>
    </source>
</evidence>
<dbReference type="PANTHER" id="PTHR35910:SF6">
    <property type="entry name" value="2EXR DOMAIN-CONTAINING PROTEIN"/>
    <property type="match status" value="1"/>
</dbReference>
<dbReference type="InParanoid" id="A0A2J6T5S9"/>
<dbReference type="Proteomes" id="UP000235371">
    <property type="component" value="Unassembled WGS sequence"/>
</dbReference>
<dbReference type="Pfam" id="PF20150">
    <property type="entry name" value="2EXR"/>
    <property type="match status" value="1"/>
</dbReference>
<dbReference type="EMBL" id="KZ613822">
    <property type="protein sequence ID" value="PMD58376.1"/>
    <property type="molecule type" value="Genomic_DNA"/>
</dbReference>
<proteinExistence type="predicted"/>
<evidence type="ECO:0000313" key="3">
    <source>
        <dbReference type="Proteomes" id="UP000235371"/>
    </source>
</evidence>
<accession>A0A2J6T5S9</accession>
<protein>
    <recommendedName>
        <fullName evidence="1">2EXR domain-containing protein</fullName>
    </recommendedName>
</protein>
<dbReference type="PANTHER" id="PTHR35910">
    <property type="entry name" value="2EXR DOMAIN-CONTAINING PROTEIN"/>
    <property type="match status" value="1"/>
</dbReference>
<feature type="domain" description="2EXR" evidence="1">
    <location>
        <begin position="20"/>
        <end position="111"/>
    </location>
</feature>